<name>A0AAD0SEZ3_9GAMM</name>
<protein>
    <submittedName>
        <fullName evidence="4">Ribokinase</fullName>
    </submittedName>
</protein>
<dbReference type="PANTHER" id="PTHR10584:SF166">
    <property type="entry name" value="RIBOKINASE"/>
    <property type="match status" value="1"/>
</dbReference>
<dbReference type="InterPro" id="IPR011611">
    <property type="entry name" value="PfkB_dom"/>
</dbReference>
<evidence type="ECO:0000256" key="2">
    <source>
        <dbReference type="ARBA" id="ARBA00022777"/>
    </source>
</evidence>
<sequence length="270" mass="29256">MKVLGLGDNVIDRYTHTGIGYPGGNALNFSVYARMLSAQSAYLGVFGDDGAAEHIRRVLEQRGVGLEHCLTVAGESGHARLTLEQGERVFLGSNAGGIRQSTSMDFVLAHLSWLGGFDLIHTSAYSYIDPLLADLGSLPGRLSYDFSDDFDVDQALSQSRWLDYAFFSCADRPLNETRQLLLSAHDAGCRWVIATRGAEEAILFDGDQWFSQPPEPIAPVDTLGAGDAFITAFLLAHLGGKTLPESLHQGAVFAARICMMEGAFGEGMRY</sequence>
<dbReference type="InterPro" id="IPR029056">
    <property type="entry name" value="Ribokinase-like"/>
</dbReference>
<reference evidence="4 5" key="1">
    <citation type="submission" date="2017-08" db="EMBL/GenBank/DDBJ databases">
        <title>Comparative genomics of bacteria isolated from necrotic lesions of AOD affected trees.</title>
        <authorList>
            <person name="Doonan J."/>
            <person name="Denman S."/>
            <person name="McDonald J.E."/>
        </authorList>
    </citation>
    <scope>NUCLEOTIDE SEQUENCE [LARGE SCALE GENOMIC DNA]</scope>
    <source>
        <strain evidence="4 5">477</strain>
    </source>
</reference>
<dbReference type="SUPFAM" id="SSF53613">
    <property type="entry name" value="Ribokinase-like"/>
    <property type="match status" value="1"/>
</dbReference>
<evidence type="ECO:0000256" key="1">
    <source>
        <dbReference type="ARBA" id="ARBA00022679"/>
    </source>
</evidence>
<evidence type="ECO:0000313" key="4">
    <source>
        <dbReference type="EMBL" id="AXW86533.1"/>
    </source>
</evidence>
<proteinExistence type="predicted"/>
<keyword evidence="2" id="KW-0418">Kinase</keyword>
<dbReference type="Gene3D" id="3.40.1190.20">
    <property type="match status" value="1"/>
</dbReference>
<dbReference type="AlphaFoldDB" id="A0AAD0SEZ3"/>
<dbReference type="Pfam" id="PF00294">
    <property type="entry name" value="PfkB"/>
    <property type="match status" value="2"/>
</dbReference>
<keyword evidence="1" id="KW-0808">Transferase</keyword>
<dbReference type="KEGG" id="lbq:CKQ53_05705"/>
<dbReference type="PANTHER" id="PTHR10584">
    <property type="entry name" value="SUGAR KINASE"/>
    <property type="match status" value="1"/>
</dbReference>
<dbReference type="RefSeq" id="WP_094117893.1">
    <property type="nucleotide sequence ID" value="NZ_CP023009.1"/>
</dbReference>
<keyword evidence="5" id="KW-1185">Reference proteome</keyword>
<accession>A0AAD0SEZ3</accession>
<gene>
    <name evidence="4" type="ORF">CKQ53_05705</name>
</gene>
<dbReference type="GO" id="GO:0016301">
    <property type="term" value="F:kinase activity"/>
    <property type="evidence" value="ECO:0007669"/>
    <property type="project" value="UniProtKB-KW"/>
</dbReference>
<evidence type="ECO:0000259" key="3">
    <source>
        <dbReference type="Pfam" id="PF00294"/>
    </source>
</evidence>
<feature type="domain" description="Carbohydrate kinase PfkB" evidence="3">
    <location>
        <begin position="21"/>
        <end position="127"/>
    </location>
</feature>
<organism evidence="4 5">
    <name type="scientific">Lonsdalea britannica</name>
    <dbReference type="NCBI Taxonomy" id="1082704"/>
    <lineage>
        <taxon>Bacteria</taxon>
        <taxon>Pseudomonadati</taxon>
        <taxon>Pseudomonadota</taxon>
        <taxon>Gammaproteobacteria</taxon>
        <taxon>Enterobacterales</taxon>
        <taxon>Pectobacteriaceae</taxon>
        <taxon>Lonsdalea</taxon>
    </lineage>
</organism>
<evidence type="ECO:0000313" key="5">
    <source>
        <dbReference type="Proteomes" id="UP000263881"/>
    </source>
</evidence>
<feature type="domain" description="Carbohydrate kinase PfkB" evidence="3">
    <location>
        <begin position="174"/>
        <end position="258"/>
    </location>
</feature>
<dbReference type="Proteomes" id="UP000263881">
    <property type="component" value="Chromosome"/>
</dbReference>
<dbReference type="EMBL" id="CP023009">
    <property type="protein sequence ID" value="AXW86533.1"/>
    <property type="molecule type" value="Genomic_DNA"/>
</dbReference>